<dbReference type="InterPro" id="IPR027417">
    <property type="entry name" value="P-loop_NTPase"/>
</dbReference>
<dbReference type="SUPFAM" id="SSF48452">
    <property type="entry name" value="TPR-like"/>
    <property type="match status" value="1"/>
</dbReference>
<reference evidence="2" key="1">
    <citation type="submission" date="2019-10" db="EMBL/GenBank/DDBJ databases">
        <authorList>
            <consortium name="DOE Joint Genome Institute"/>
            <person name="Kuo A."/>
            <person name="Miyauchi S."/>
            <person name="Kiss E."/>
            <person name="Drula E."/>
            <person name="Kohler A."/>
            <person name="Sanchez-Garcia M."/>
            <person name="Andreopoulos B."/>
            <person name="Barry K.W."/>
            <person name="Bonito G."/>
            <person name="Buee M."/>
            <person name="Carver A."/>
            <person name="Chen C."/>
            <person name="Cichocki N."/>
            <person name="Clum A."/>
            <person name="Culley D."/>
            <person name="Crous P.W."/>
            <person name="Fauchery L."/>
            <person name="Girlanda M."/>
            <person name="Hayes R."/>
            <person name="Keri Z."/>
            <person name="LaButti K."/>
            <person name="Lipzen A."/>
            <person name="Lombard V."/>
            <person name="Magnuson J."/>
            <person name="Maillard F."/>
            <person name="Morin E."/>
            <person name="Murat C."/>
            <person name="Nolan M."/>
            <person name="Ohm R."/>
            <person name="Pangilinan J."/>
            <person name="Pereira M."/>
            <person name="Perotto S."/>
            <person name="Peter M."/>
            <person name="Riley R."/>
            <person name="Sitrit Y."/>
            <person name="Stielow B."/>
            <person name="Szollosi G."/>
            <person name="Zifcakova L."/>
            <person name="Stursova M."/>
            <person name="Spatafora J.W."/>
            <person name="Tedersoo L."/>
            <person name="Vaario L.-M."/>
            <person name="Yamada A."/>
            <person name="Yan M."/>
            <person name="Wang P."/>
            <person name="Xu J."/>
            <person name="Bruns T."/>
            <person name="Baldrian P."/>
            <person name="Vilgalys R."/>
            <person name="Henrissat B."/>
            <person name="Grigoriev I.V."/>
            <person name="Hibbett D."/>
            <person name="Nagy L.G."/>
            <person name="Martin F.M."/>
        </authorList>
    </citation>
    <scope>NUCLEOTIDE SEQUENCE</scope>
    <source>
        <strain evidence="2">BED1</strain>
    </source>
</reference>
<proteinExistence type="predicted"/>
<reference evidence="2" key="2">
    <citation type="journal article" date="2020" name="Nat. Commun.">
        <title>Large-scale genome sequencing of mycorrhizal fungi provides insights into the early evolution of symbiotic traits.</title>
        <authorList>
            <person name="Miyauchi S."/>
            <person name="Kiss E."/>
            <person name="Kuo A."/>
            <person name="Drula E."/>
            <person name="Kohler A."/>
            <person name="Sanchez-Garcia M."/>
            <person name="Morin E."/>
            <person name="Andreopoulos B."/>
            <person name="Barry K.W."/>
            <person name="Bonito G."/>
            <person name="Buee M."/>
            <person name="Carver A."/>
            <person name="Chen C."/>
            <person name="Cichocki N."/>
            <person name="Clum A."/>
            <person name="Culley D."/>
            <person name="Crous P.W."/>
            <person name="Fauchery L."/>
            <person name="Girlanda M."/>
            <person name="Hayes R.D."/>
            <person name="Keri Z."/>
            <person name="LaButti K."/>
            <person name="Lipzen A."/>
            <person name="Lombard V."/>
            <person name="Magnuson J."/>
            <person name="Maillard F."/>
            <person name="Murat C."/>
            <person name="Nolan M."/>
            <person name="Ohm R.A."/>
            <person name="Pangilinan J."/>
            <person name="Pereira M.F."/>
            <person name="Perotto S."/>
            <person name="Peter M."/>
            <person name="Pfister S."/>
            <person name="Riley R."/>
            <person name="Sitrit Y."/>
            <person name="Stielow J.B."/>
            <person name="Szollosi G."/>
            <person name="Zifcakova L."/>
            <person name="Stursova M."/>
            <person name="Spatafora J.W."/>
            <person name="Tedersoo L."/>
            <person name="Vaario L.M."/>
            <person name="Yamada A."/>
            <person name="Yan M."/>
            <person name="Wang P."/>
            <person name="Xu J."/>
            <person name="Bruns T."/>
            <person name="Baldrian P."/>
            <person name="Vilgalys R."/>
            <person name="Dunand C."/>
            <person name="Henrissat B."/>
            <person name="Grigoriev I.V."/>
            <person name="Hibbett D."/>
            <person name="Nagy L.G."/>
            <person name="Martin F.M."/>
        </authorList>
    </citation>
    <scope>NUCLEOTIDE SEQUENCE</scope>
    <source>
        <strain evidence="2">BED1</strain>
    </source>
</reference>
<accession>A0AAD4GJ56</accession>
<gene>
    <name evidence="2" type="ORF">L210DRAFT_3525408</name>
</gene>
<evidence type="ECO:0008006" key="4">
    <source>
        <dbReference type="Google" id="ProtNLM"/>
    </source>
</evidence>
<comment type="caution">
    <text evidence="2">The sequence shown here is derived from an EMBL/GenBank/DDBJ whole genome shotgun (WGS) entry which is preliminary data.</text>
</comment>
<dbReference type="Gene3D" id="1.25.40.10">
    <property type="entry name" value="Tetratricopeptide repeat domain"/>
    <property type="match status" value="1"/>
</dbReference>
<dbReference type="AlphaFoldDB" id="A0AAD4GJ56"/>
<dbReference type="Gene3D" id="3.40.50.300">
    <property type="entry name" value="P-loop containing nucleotide triphosphate hydrolases"/>
    <property type="match status" value="1"/>
</dbReference>
<evidence type="ECO:0000256" key="1">
    <source>
        <dbReference type="SAM" id="MobiDB-lite"/>
    </source>
</evidence>
<protein>
    <recommendedName>
        <fullName evidence="4">G domain-containing protein</fullName>
    </recommendedName>
</protein>
<keyword evidence="3" id="KW-1185">Reference proteome</keyword>
<sequence>MQLIYVDDTSLNAWRRDDLTSAVAIFSQETQDADYHRLANLALVRARLEQWESAEQDARASIEIRPTILAYIAVSIALGGQGQLAAAKQEFNQAFLCHEPKNACLLLLIKSIIIFVAGDRDEATRRVGDLVQACEEADQPLCRAVQAQMQFLVGQTALDEKDSEEALNLFASAGASAPFLKLPELDTITLIFGWDFDSLLLGIRQRTCEALYMASRMSEAAESLKILLDEFGEEIRASVRLNDWYQNFSRKCAKAAQDTPIDNSKHAKGTVNDSRSSTPPSDNDSALQVTLDSLFHVSAIVIGLARDSRKTIESIKLRKNDELLRDVQKTVNAGGVHREEFHPPLVLGHEEHFSVSVSCSWPTVLRQRVADVLIDLNIRDMECIRDAEGVRSYRKKAQKVEVVTGRHLSGVGKSSLLHRVFGVEGIHTSKTQRGIAEIDQEFISSTNERFVVHDSLGFEGGDEGNMEIVKDFVARKKAMPHLNDQLHAIWLCLETPYAGGRLLDGGVEEFLKRRQDILGQIPLVVVLTKVDQLDIQLELDPPANEDLDKHFIGPLHKAAGSDITHVLVSVQDGYSESLSNLVGAMDKNMAKYHTDEAPRVVASIAQRISIKEKIELSIAYVPFEYWNMLLNSPVFRDHPLQECLQVIRQDIITVWNFNDPDRHLMDDNIIGALLRTDNLGDASETPLNMALFASLLASSLESGDMSVVAPLSASAISVAQTMYTAYDEKKKDVKILMAYIIDLVCFIQAVFLLTSGGRVTVTPEIVNLALQAYDQPRKIVHLLVDAFDGKLGVLPGGRDHALDKIEELIWRYSIADHEIKELRQRIDQVLPSGSL</sequence>
<name>A0AAD4GJ56_BOLED</name>
<evidence type="ECO:0000313" key="3">
    <source>
        <dbReference type="Proteomes" id="UP001194468"/>
    </source>
</evidence>
<dbReference type="EMBL" id="WHUW01000004">
    <property type="protein sequence ID" value="KAF8447265.1"/>
    <property type="molecule type" value="Genomic_DNA"/>
</dbReference>
<evidence type="ECO:0000313" key="2">
    <source>
        <dbReference type="EMBL" id="KAF8447265.1"/>
    </source>
</evidence>
<organism evidence="2 3">
    <name type="scientific">Boletus edulis BED1</name>
    <dbReference type="NCBI Taxonomy" id="1328754"/>
    <lineage>
        <taxon>Eukaryota</taxon>
        <taxon>Fungi</taxon>
        <taxon>Dikarya</taxon>
        <taxon>Basidiomycota</taxon>
        <taxon>Agaricomycotina</taxon>
        <taxon>Agaricomycetes</taxon>
        <taxon>Agaricomycetidae</taxon>
        <taxon>Boletales</taxon>
        <taxon>Boletineae</taxon>
        <taxon>Boletaceae</taxon>
        <taxon>Boletoideae</taxon>
        <taxon>Boletus</taxon>
    </lineage>
</organism>
<dbReference type="Proteomes" id="UP001194468">
    <property type="component" value="Unassembled WGS sequence"/>
</dbReference>
<dbReference type="CDD" id="cd00882">
    <property type="entry name" value="Ras_like_GTPase"/>
    <property type="match status" value="1"/>
</dbReference>
<feature type="region of interest" description="Disordered" evidence="1">
    <location>
        <begin position="259"/>
        <end position="285"/>
    </location>
</feature>
<feature type="compositionally biased region" description="Polar residues" evidence="1">
    <location>
        <begin position="271"/>
        <end position="285"/>
    </location>
</feature>
<dbReference type="SUPFAM" id="SSF52540">
    <property type="entry name" value="P-loop containing nucleoside triphosphate hydrolases"/>
    <property type="match status" value="1"/>
</dbReference>
<dbReference type="InterPro" id="IPR011990">
    <property type="entry name" value="TPR-like_helical_dom_sf"/>
</dbReference>